<dbReference type="PANTHER" id="PTHR42071">
    <property type="entry name" value="PROTOGLOBIN DOMAIN-CONTAINING PROTEIN"/>
    <property type="match status" value="1"/>
</dbReference>
<dbReference type="InterPro" id="IPR012292">
    <property type="entry name" value="Globin/Proto"/>
</dbReference>
<dbReference type="Gene3D" id="1.10.490.10">
    <property type="entry name" value="Globins"/>
    <property type="match status" value="1"/>
</dbReference>
<dbReference type="Proteomes" id="UP000595662">
    <property type="component" value="Chromosome 1"/>
</dbReference>
<dbReference type="GO" id="GO:0020037">
    <property type="term" value="F:heme binding"/>
    <property type="evidence" value="ECO:0007669"/>
    <property type="project" value="InterPro"/>
</dbReference>
<dbReference type="InterPro" id="IPR044398">
    <property type="entry name" value="Globin-sensor_dom"/>
</dbReference>
<dbReference type="EMBL" id="CP060774">
    <property type="protein sequence ID" value="QQK41267.1"/>
    <property type="molecule type" value="Genomic_DNA"/>
</dbReference>
<sequence length="303" mass="34380">MEYSARAAPEPTHVDRKLLYTSLEERIKYLHSFLDFNSSDVEALVSGNKYIKQLIPAVVNLVYKKLLQYDITSRAFHTRTTVDETEPEEDYLHEETPKIKRRKMFLRWYLTRLCQDPTTMDFWRYLNKVGLMHSGTVRMSPLNIEYIHLGVCLGYIQDIWIEAMLSHPHLSLRRKIALVRAVNKILWIQNDLFARYHSSDGEEFADEMSEFNYGEDQEGYLGDKRILGSSSGSSTEDDRSSISSGVAPSIRSTAPSINSMAPSLNSMAPSTIGNASTTSKVSACPFAELSKNASSTETKIWAN</sequence>
<organism evidence="3 4">
    <name type="scientific">Penicillium digitatum</name>
    <name type="common">Green mold</name>
    <dbReference type="NCBI Taxonomy" id="36651"/>
    <lineage>
        <taxon>Eukaryota</taxon>
        <taxon>Fungi</taxon>
        <taxon>Dikarya</taxon>
        <taxon>Ascomycota</taxon>
        <taxon>Pezizomycotina</taxon>
        <taxon>Eurotiomycetes</taxon>
        <taxon>Eurotiomycetidae</taxon>
        <taxon>Eurotiales</taxon>
        <taxon>Aspergillaceae</taxon>
        <taxon>Penicillium</taxon>
    </lineage>
</organism>
<dbReference type="KEGG" id="pdp:PDIP_73170"/>
<feature type="domain" description="Globin-sensor" evidence="2">
    <location>
        <begin position="24"/>
        <end position="203"/>
    </location>
</feature>
<dbReference type="OMA" id="YIHLGAC"/>
<dbReference type="AlphaFoldDB" id="A0A7T6XHM8"/>
<feature type="region of interest" description="Disordered" evidence="1">
    <location>
        <begin position="224"/>
        <end position="254"/>
    </location>
</feature>
<proteinExistence type="predicted"/>
<dbReference type="VEuPathDB" id="FungiDB:PDIP_73170"/>
<evidence type="ECO:0000313" key="3">
    <source>
        <dbReference type="EMBL" id="QQK41267.1"/>
    </source>
</evidence>
<dbReference type="Pfam" id="PF11563">
    <property type="entry name" value="Protoglobin"/>
    <property type="match status" value="1"/>
</dbReference>
<gene>
    <name evidence="3" type="ORF">Pdw03_4121</name>
</gene>
<protein>
    <submittedName>
        <fullName evidence="3">Globin, structural domain</fullName>
    </submittedName>
</protein>
<evidence type="ECO:0000313" key="4">
    <source>
        <dbReference type="Proteomes" id="UP000595662"/>
    </source>
</evidence>
<dbReference type="PANTHER" id="PTHR42071:SF1">
    <property type="entry name" value="GLOBIN-SENSOR DOMAIN-CONTAINING PROTEIN"/>
    <property type="match status" value="1"/>
</dbReference>
<accession>A0A7T6XHM8</accession>
<dbReference type="GO" id="GO:0019825">
    <property type="term" value="F:oxygen binding"/>
    <property type="evidence" value="ECO:0007669"/>
    <property type="project" value="InterPro"/>
</dbReference>
<evidence type="ECO:0000259" key="2">
    <source>
        <dbReference type="Pfam" id="PF11563"/>
    </source>
</evidence>
<name>A0A7T6XHM8_PENDI</name>
<reference evidence="3 4" key="1">
    <citation type="submission" date="2020-08" db="EMBL/GenBank/DDBJ databases">
        <title>The completed genome sequence of the pathogenic ascomycete fungus Penicillium digitatum.</title>
        <authorList>
            <person name="Wang M."/>
        </authorList>
    </citation>
    <scope>NUCLEOTIDE SEQUENCE [LARGE SCALE GENOMIC DNA]</scope>
    <source>
        <strain evidence="3 4">PdW03</strain>
    </source>
</reference>
<dbReference type="GeneID" id="26235633"/>
<dbReference type="RefSeq" id="XP_014531474.1">
    <property type="nucleotide sequence ID" value="XM_014675988.1"/>
</dbReference>
<evidence type="ECO:0000256" key="1">
    <source>
        <dbReference type="SAM" id="MobiDB-lite"/>
    </source>
</evidence>